<dbReference type="GO" id="GO:0003676">
    <property type="term" value="F:nucleic acid binding"/>
    <property type="evidence" value="ECO:0007669"/>
    <property type="project" value="InterPro"/>
</dbReference>
<organism evidence="1 2">
    <name type="scientific">Chionoecetes opilio</name>
    <name type="common">Atlantic snow crab</name>
    <name type="synonym">Cancer opilio</name>
    <dbReference type="NCBI Taxonomy" id="41210"/>
    <lineage>
        <taxon>Eukaryota</taxon>
        <taxon>Metazoa</taxon>
        <taxon>Ecdysozoa</taxon>
        <taxon>Arthropoda</taxon>
        <taxon>Crustacea</taxon>
        <taxon>Multicrustacea</taxon>
        <taxon>Malacostraca</taxon>
        <taxon>Eumalacostraca</taxon>
        <taxon>Eucarida</taxon>
        <taxon>Decapoda</taxon>
        <taxon>Pleocyemata</taxon>
        <taxon>Brachyura</taxon>
        <taxon>Eubrachyura</taxon>
        <taxon>Majoidea</taxon>
        <taxon>Majidae</taxon>
        <taxon>Chionoecetes</taxon>
    </lineage>
</organism>
<sequence length="143" mass="15871">MHPSIQSGGAFMQKTCTAALLAKKELLTDAHRASRLAFAEQHANKGLDFWSQVIFCDEKTFRSSDHGILYVSNRFDVLGALGDPVELWYTFKRETLQAAKECIGERPRSRRGFVSTETLEKSRRVALPGWLGTGPAQGSVTPD</sequence>
<keyword evidence="2" id="KW-1185">Reference proteome</keyword>
<dbReference type="AlphaFoldDB" id="A0A8J4YR25"/>
<dbReference type="EMBL" id="JACEEZ010001628">
    <property type="protein sequence ID" value="KAG0728951.1"/>
    <property type="molecule type" value="Genomic_DNA"/>
</dbReference>
<dbReference type="Gene3D" id="3.30.420.10">
    <property type="entry name" value="Ribonuclease H-like superfamily/Ribonuclease H"/>
    <property type="match status" value="1"/>
</dbReference>
<reference evidence="1" key="1">
    <citation type="submission" date="2020-07" db="EMBL/GenBank/DDBJ databases">
        <title>The High-quality genome of the commercially important snow crab, Chionoecetes opilio.</title>
        <authorList>
            <person name="Jeong J.-H."/>
            <person name="Ryu S."/>
        </authorList>
    </citation>
    <scope>NUCLEOTIDE SEQUENCE</scope>
    <source>
        <strain evidence="1">MADBK_172401_WGS</strain>
        <tissue evidence="1">Digestive gland</tissue>
    </source>
</reference>
<dbReference type="InterPro" id="IPR036397">
    <property type="entry name" value="RNaseH_sf"/>
</dbReference>
<comment type="caution">
    <text evidence="1">The sequence shown here is derived from an EMBL/GenBank/DDBJ whole genome shotgun (WGS) entry which is preliminary data.</text>
</comment>
<dbReference type="OrthoDB" id="4843387at2759"/>
<evidence type="ECO:0000313" key="1">
    <source>
        <dbReference type="EMBL" id="KAG0728951.1"/>
    </source>
</evidence>
<name>A0A8J4YR25_CHIOP</name>
<gene>
    <name evidence="1" type="ORF">GWK47_031366</name>
</gene>
<evidence type="ECO:0000313" key="2">
    <source>
        <dbReference type="Proteomes" id="UP000770661"/>
    </source>
</evidence>
<proteinExistence type="predicted"/>
<accession>A0A8J4YR25</accession>
<dbReference type="Proteomes" id="UP000770661">
    <property type="component" value="Unassembled WGS sequence"/>
</dbReference>
<protein>
    <submittedName>
        <fullName evidence="1">Uncharacterized protein</fullName>
    </submittedName>
</protein>